<feature type="compositionally biased region" description="Pro residues" evidence="1">
    <location>
        <begin position="783"/>
        <end position="794"/>
    </location>
</feature>
<evidence type="ECO:0000256" key="1">
    <source>
        <dbReference type="SAM" id="MobiDB-lite"/>
    </source>
</evidence>
<dbReference type="InterPro" id="IPR012337">
    <property type="entry name" value="RNaseH-like_sf"/>
</dbReference>
<comment type="caution">
    <text evidence="3">The sequence shown here is derived from an EMBL/GenBank/DDBJ whole genome shotgun (WGS) entry which is preliminary data.</text>
</comment>
<dbReference type="EMBL" id="JBIAJP010000025">
    <property type="protein sequence ID" value="MFF0009815.1"/>
    <property type="molecule type" value="Genomic_DNA"/>
</dbReference>
<proteinExistence type="predicted"/>
<gene>
    <name evidence="3" type="ORF">ACFYQT_41265</name>
</gene>
<feature type="region of interest" description="Disordered" evidence="1">
    <location>
        <begin position="255"/>
        <end position="277"/>
    </location>
</feature>
<feature type="domain" description="Integrase catalytic" evidence="2">
    <location>
        <begin position="400"/>
        <end position="506"/>
    </location>
</feature>
<feature type="region of interest" description="Disordered" evidence="1">
    <location>
        <begin position="726"/>
        <end position="794"/>
    </location>
</feature>
<evidence type="ECO:0000313" key="3">
    <source>
        <dbReference type="EMBL" id="MFF0009815.1"/>
    </source>
</evidence>
<sequence length="794" mass="86331">MSAVLSLPVDAPDAPAGTLRPGMTVQWKTGRYLVGALQGSTVHLAAMDDGVQDALVVVCVLVSAPDFAVLKADGMAQEPGAVPDLSVLERLDEEQLKDVRRWEEHVREVLTGRPVGARDGAFTARRGYDLATTTRTARYALKAAELKAAGLTGSVATVQRKCLAYEAHGLLGLVDKRWLRTSTVHGNVDERVVALIQQEDKAQRGASAGTFSRLYKRVRATLRRAHPDEYRDLMPARTTFYDLLKRLGISAESLKAAPGRGSDATAPPEPPYHPAPVSLLGERVEIDGTGLDVLALGDDGRPVAVELTYALDVLSRSFIAGMIVPKASGRKKGPGSRRRGGRGTKSLDAALLLGQAMAPLAARPGWSPQALAANSDPPYAKMLAGDPRMAGAAARPVIRPKTVVVDNAKIFKARHFKDVCSMLGIEVESARERTPTDKAVIERTNASVKSMFSQFVAGYTGNSLATRGDDVDKERLWTLNELQDLWHEWVVTEWQRRPHEGLRSPFLPSLVLTPNQMYAAAVAVEGAVPRPVTPDESRKLLLQVKRTVTRDGIKIGNRTYVSHRIREFKNRHTGIKGQGRRWPVYYNPYEPSRVWLYDHTVEKDPARSPWVPFDFKCQHLIRDSWTQYLWEKAADLVAGLVGREGGEEEIARAVDDLLTRARRGPSPTSTSVKPVAAFVPQPLEIAETPANPYAGITRAEPGSVTPAPSLNVDAKDLFPGRRAALPAAVPEPAAPPTSPGRPRPPRRRPAPAGAHSLGGSAGDIFRELAADPSERPAPRPHQDPPPPSQDPQET</sequence>
<name>A0ABW6N997_9ACTN</name>
<protein>
    <submittedName>
        <fullName evidence="3">Mu transposase C-terminal domain-containing protein</fullName>
    </submittedName>
</protein>
<dbReference type="SUPFAM" id="SSF53098">
    <property type="entry name" value="Ribonuclease H-like"/>
    <property type="match status" value="1"/>
</dbReference>
<feature type="compositionally biased region" description="Basic and acidic residues" evidence="1">
    <location>
        <begin position="764"/>
        <end position="782"/>
    </location>
</feature>
<dbReference type="RefSeq" id="WP_362231141.1">
    <property type="nucleotide sequence ID" value="NZ_JBEXVS010000070.1"/>
</dbReference>
<dbReference type="Gene3D" id="3.30.420.10">
    <property type="entry name" value="Ribonuclease H-like superfamily/Ribonuclease H"/>
    <property type="match status" value="1"/>
</dbReference>
<organism evidence="3 4">
    <name type="scientific">Streptomyces tibetensis</name>
    <dbReference type="NCBI Taxonomy" id="2382123"/>
    <lineage>
        <taxon>Bacteria</taxon>
        <taxon>Bacillati</taxon>
        <taxon>Actinomycetota</taxon>
        <taxon>Actinomycetes</taxon>
        <taxon>Kitasatosporales</taxon>
        <taxon>Streptomycetaceae</taxon>
        <taxon>Streptomyces</taxon>
    </lineage>
</organism>
<dbReference type="InterPro" id="IPR001584">
    <property type="entry name" value="Integrase_cat-core"/>
</dbReference>
<accession>A0ABW6N997</accession>
<dbReference type="Pfam" id="PF09299">
    <property type="entry name" value="Mu-transpos_C"/>
    <property type="match status" value="1"/>
</dbReference>
<evidence type="ECO:0000313" key="4">
    <source>
        <dbReference type="Proteomes" id="UP001601422"/>
    </source>
</evidence>
<feature type="region of interest" description="Disordered" evidence="1">
    <location>
        <begin position="693"/>
        <end position="714"/>
    </location>
</feature>
<dbReference type="InterPro" id="IPR036397">
    <property type="entry name" value="RNaseH_sf"/>
</dbReference>
<reference evidence="3 4" key="1">
    <citation type="submission" date="2024-10" db="EMBL/GenBank/DDBJ databases">
        <title>The Natural Products Discovery Center: Release of the First 8490 Sequenced Strains for Exploring Actinobacteria Biosynthetic Diversity.</title>
        <authorList>
            <person name="Kalkreuter E."/>
            <person name="Kautsar S.A."/>
            <person name="Yang D."/>
            <person name="Bader C.D."/>
            <person name="Teijaro C.N."/>
            <person name="Fluegel L."/>
            <person name="Davis C.M."/>
            <person name="Simpson J.R."/>
            <person name="Lauterbach L."/>
            <person name="Steele A.D."/>
            <person name="Gui C."/>
            <person name="Meng S."/>
            <person name="Li G."/>
            <person name="Viehrig K."/>
            <person name="Ye F."/>
            <person name="Su P."/>
            <person name="Kiefer A.F."/>
            <person name="Nichols A."/>
            <person name="Cepeda A.J."/>
            <person name="Yan W."/>
            <person name="Fan B."/>
            <person name="Jiang Y."/>
            <person name="Adhikari A."/>
            <person name="Zheng C.-J."/>
            <person name="Schuster L."/>
            <person name="Cowan T.M."/>
            <person name="Smanski M.J."/>
            <person name="Chevrette M.G."/>
            <person name="De Carvalho L.P.S."/>
            <person name="Shen B."/>
        </authorList>
    </citation>
    <scope>NUCLEOTIDE SEQUENCE [LARGE SCALE GENOMIC DNA]</scope>
    <source>
        <strain evidence="3 4">NPDC005497</strain>
    </source>
</reference>
<feature type="compositionally biased region" description="Pro residues" evidence="1">
    <location>
        <begin position="732"/>
        <end position="742"/>
    </location>
</feature>
<dbReference type="Proteomes" id="UP001601422">
    <property type="component" value="Unassembled WGS sequence"/>
</dbReference>
<keyword evidence="4" id="KW-1185">Reference proteome</keyword>
<evidence type="ECO:0000259" key="2">
    <source>
        <dbReference type="PROSITE" id="PS50994"/>
    </source>
</evidence>
<dbReference type="InterPro" id="IPR015378">
    <property type="entry name" value="Transposase-like_Mu_C"/>
</dbReference>
<dbReference type="PROSITE" id="PS50994">
    <property type="entry name" value="INTEGRASE"/>
    <property type="match status" value="1"/>
</dbReference>